<evidence type="ECO:0000256" key="3">
    <source>
        <dbReference type="PROSITE-ProRule" id="PRU00221"/>
    </source>
</evidence>
<protein>
    <submittedName>
        <fullName evidence="4">Uncharacterized protein</fullName>
    </submittedName>
</protein>
<dbReference type="Gene3D" id="2.130.10.10">
    <property type="entry name" value="YVTN repeat-like/Quinoprotein amine dehydrogenase"/>
    <property type="match status" value="1"/>
</dbReference>
<organism evidence="4 5">
    <name type="scientific">Brachionus calyciflorus</name>
    <dbReference type="NCBI Taxonomy" id="104777"/>
    <lineage>
        <taxon>Eukaryota</taxon>
        <taxon>Metazoa</taxon>
        <taxon>Spiralia</taxon>
        <taxon>Gnathifera</taxon>
        <taxon>Rotifera</taxon>
        <taxon>Eurotatoria</taxon>
        <taxon>Monogononta</taxon>
        <taxon>Pseudotrocha</taxon>
        <taxon>Ploima</taxon>
        <taxon>Brachionidae</taxon>
        <taxon>Brachionus</taxon>
    </lineage>
</organism>
<dbReference type="AlphaFoldDB" id="A0A813THJ2"/>
<keyword evidence="2" id="KW-0677">Repeat</keyword>
<evidence type="ECO:0000256" key="1">
    <source>
        <dbReference type="ARBA" id="ARBA00022574"/>
    </source>
</evidence>
<name>A0A813THJ2_9BILA</name>
<dbReference type="Proteomes" id="UP000663879">
    <property type="component" value="Unassembled WGS sequence"/>
</dbReference>
<dbReference type="PANTHER" id="PTHR22847:SF637">
    <property type="entry name" value="WD REPEAT DOMAIN 5B"/>
    <property type="match status" value="1"/>
</dbReference>
<dbReference type="EMBL" id="CAJNOC010000888">
    <property type="protein sequence ID" value="CAF0813964.1"/>
    <property type="molecule type" value="Genomic_DNA"/>
</dbReference>
<comment type="caution">
    <text evidence="4">The sequence shown here is derived from an EMBL/GenBank/DDBJ whole genome shotgun (WGS) entry which is preliminary data.</text>
</comment>
<keyword evidence="5" id="KW-1185">Reference proteome</keyword>
<gene>
    <name evidence="4" type="ORF">OXX778_LOCUS7119</name>
</gene>
<dbReference type="InterPro" id="IPR036322">
    <property type="entry name" value="WD40_repeat_dom_sf"/>
</dbReference>
<dbReference type="PANTHER" id="PTHR22847">
    <property type="entry name" value="WD40 REPEAT PROTEIN"/>
    <property type="match status" value="1"/>
</dbReference>
<dbReference type="SUPFAM" id="SSF50978">
    <property type="entry name" value="WD40 repeat-like"/>
    <property type="match status" value="1"/>
</dbReference>
<evidence type="ECO:0000313" key="5">
    <source>
        <dbReference type="Proteomes" id="UP000663879"/>
    </source>
</evidence>
<dbReference type="Pfam" id="PF00400">
    <property type="entry name" value="WD40"/>
    <property type="match status" value="1"/>
</dbReference>
<feature type="repeat" description="WD" evidence="3">
    <location>
        <begin position="258"/>
        <end position="280"/>
    </location>
</feature>
<dbReference type="PROSITE" id="PS50082">
    <property type="entry name" value="WD_REPEATS_2"/>
    <property type="match status" value="1"/>
</dbReference>
<dbReference type="GO" id="GO:1990234">
    <property type="term" value="C:transferase complex"/>
    <property type="evidence" value="ECO:0007669"/>
    <property type="project" value="UniProtKB-ARBA"/>
</dbReference>
<evidence type="ECO:0000256" key="2">
    <source>
        <dbReference type="ARBA" id="ARBA00022737"/>
    </source>
</evidence>
<accession>A0A813THJ2</accession>
<evidence type="ECO:0000313" key="4">
    <source>
        <dbReference type="EMBL" id="CAF0813964.1"/>
    </source>
</evidence>
<keyword evidence="1 3" id="KW-0853">WD repeat</keyword>
<dbReference type="InterPro" id="IPR015943">
    <property type="entry name" value="WD40/YVTN_repeat-like_dom_sf"/>
</dbReference>
<reference evidence="4" key="1">
    <citation type="submission" date="2021-02" db="EMBL/GenBank/DDBJ databases">
        <authorList>
            <person name="Nowell W R."/>
        </authorList>
    </citation>
    <scope>NUCLEOTIDE SEQUENCE</scope>
    <source>
        <strain evidence="4">Ploen Becks lab</strain>
    </source>
</reference>
<dbReference type="InterPro" id="IPR001680">
    <property type="entry name" value="WD40_rpt"/>
</dbReference>
<dbReference type="SMART" id="SM00320">
    <property type="entry name" value="WD40"/>
    <property type="match status" value="3"/>
</dbReference>
<sequence>MHHNSLSTKEKIMSNCDYCSEELNDYTTLIVLPFCGYSICFNHFDDLADYFDCPICNDHKMYKQECFSMRKNKPKLDFLTPEQSLILTDEIDLDINDNFQRLKSQINLRRLDLKTQIDQKIYEYSNLLDQKIDSLKTDCQDKLYLEFTQEKLNEINSDLRNLHIKPGNLDLFDIETYFGSIANSISFRDRVTLENLRVIKSFNLSLKGDFLIEQFKNGQIVIANFYYIKIYDSNFNLIKEISSRIKICDMKLNEPEEILISSLDGTIEIWNVETARRVDSFSDTSQDLYDYRHFPILIWENEGRKKIICGGSNIRILDKQTGNIQSILDQLFTIGFKLLDNSRLLAYSYRSIKLWNLDEEVCLQTINELSNDICYMDILNVNNVVCALENSDIKIWDLKTGECLKFLKGMDCGVQGLSICDENKFLTVSRDGILRLWNKNEDSCLYKYNCSESRRISMKLLDSEELMILYNCGKVDIVK</sequence>
<proteinExistence type="predicted"/>